<protein>
    <recommendedName>
        <fullName evidence="2">histidine kinase</fullName>
        <ecNumber evidence="2">2.7.13.3</ecNumber>
    </recommendedName>
</protein>
<dbReference type="HOGENOM" id="CLU_591732_0_0_12"/>
<dbReference type="InterPro" id="IPR036890">
    <property type="entry name" value="HATPase_C_sf"/>
</dbReference>
<comment type="catalytic activity">
    <reaction evidence="1">
        <text>ATP + protein L-histidine = ADP + protein N-phospho-L-histidine.</text>
        <dbReference type="EC" id="2.7.13.3"/>
    </reaction>
</comment>
<feature type="region of interest" description="Disordered" evidence="9">
    <location>
        <begin position="390"/>
        <end position="426"/>
    </location>
</feature>
<dbReference type="PANTHER" id="PTHR24421">
    <property type="entry name" value="NITRATE/NITRITE SENSOR PROTEIN NARX-RELATED"/>
    <property type="match status" value="1"/>
</dbReference>
<dbReference type="GO" id="GO:0000155">
    <property type="term" value="F:phosphorelay sensor kinase activity"/>
    <property type="evidence" value="ECO:0007669"/>
    <property type="project" value="InterPro"/>
</dbReference>
<dbReference type="CDD" id="cd16917">
    <property type="entry name" value="HATPase_UhpB-NarQ-NarX-like"/>
    <property type="match status" value="1"/>
</dbReference>
<feature type="transmembrane region" description="Helical" evidence="10">
    <location>
        <begin position="100"/>
        <end position="119"/>
    </location>
</feature>
<feature type="transmembrane region" description="Helical" evidence="10">
    <location>
        <begin position="59"/>
        <end position="88"/>
    </location>
</feature>
<dbReference type="EMBL" id="CP003282">
    <property type="protein sequence ID" value="AFG36531.1"/>
    <property type="molecule type" value="Genomic_DNA"/>
</dbReference>
<keyword evidence="4" id="KW-0808">Transferase</keyword>
<keyword evidence="10" id="KW-0472">Membrane</keyword>
<dbReference type="PANTHER" id="PTHR24421:SF10">
    <property type="entry name" value="NITRATE_NITRITE SENSOR PROTEIN NARQ"/>
    <property type="match status" value="1"/>
</dbReference>
<organism evidence="13 14">
    <name type="scientific">Spirochaeta africana (strain ATCC 700263 / DSM 8902 / Z-7692)</name>
    <dbReference type="NCBI Taxonomy" id="889378"/>
    <lineage>
        <taxon>Bacteria</taxon>
        <taxon>Pseudomonadati</taxon>
        <taxon>Spirochaetota</taxon>
        <taxon>Spirochaetia</taxon>
        <taxon>Spirochaetales</taxon>
        <taxon>Spirochaetaceae</taxon>
        <taxon>Spirochaeta</taxon>
    </lineage>
</organism>
<keyword evidence="10" id="KW-0812">Transmembrane</keyword>
<dbReference type="RefSeq" id="WP_014454528.1">
    <property type="nucleotide sequence ID" value="NC_017098.1"/>
</dbReference>
<evidence type="ECO:0000256" key="7">
    <source>
        <dbReference type="ARBA" id="ARBA00022840"/>
    </source>
</evidence>
<dbReference type="OrthoDB" id="199946at2"/>
<dbReference type="InterPro" id="IPR003594">
    <property type="entry name" value="HATPase_dom"/>
</dbReference>
<dbReference type="InterPro" id="IPR011712">
    <property type="entry name" value="Sig_transdc_His_kin_sub3_dim/P"/>
</dbReference>
<evidence type="ECO:0000256" key="10">
    <source>
        <dbReference type="SAM" id="Phobius"/>
    </source>
</evidence>
<gene>
    <name evidence="13" type="ordered locus">Spiaf_0427</name>
</gene>
<dbReference type="KEGG" id="sfc:Spiaf_0427"/>
<feature type="domain" description="Signal transduction histidine kinase subgroup 3 dimerisation and phosphoacceptor" evidence="12">
    <location>
        <begin position="239"/>
        <end position="306"/>
    </location>
</feature>
<evidence type="ECO:0000259" key="12">
    <source>
        <dbReference type="Pfam" id="PF07730"/>
    </source>
</evidence>
<dbReference type="Gene3D" id="1.20.5.1930">
    <property type="match status" value="1"/>
</dbReference>
<evidence type="ECO:0000256" key="4">
    <source>
        <dbReference type="ARBA" id="ARBA00022679"/>
    </source>
</evidence>
<reference evidence="14" key="1">
    <citation type="journal article" date="2013" name="Stand. Genomic Sci.">
        <title>Complete genome sequence of the halophilic bacterium Spirochaeta africana type strain (Z-7692(T)) from the alkaline Lake Magadi in the East African Rift.</title>
        <authorList>
            <person name="Liolos K."/>
            <person name="Abt B."/>
            <person name="Scheuner C."/>
            <person name="Teshima H."/>
            <person name="Held B."/>
            <person name="Lapidus A."/>
            <person name="Nolan M."/>
            <person name="Lucas S."/>
            <person name="Deshpande S."/>
            <person name="Cheng J.F."/>
            <person name="Tapia R."/>
            <person name="Goodwin L.A."/>
            <person name="Pitluck S."/>
            <person name="Pagani I."/>
            <person name="Ivanova N."/>
            <person name="Mavromatis K."/>
            <person name="Mikhailova N."/>
            <person name="Huntemann M."/>
            <person name="Pati A."/>
            <person name="Chen A."/>
            <person name="Palaniappan K."/>
            <person name="Land M."/>
            <person name="Rohde M."/>
            <person name="Tindall B.J."/>
            <person name="Detter J.C."/>
            <person name="Goker M."/>
            <person name="Bristow J."/>
            <person name="Eisen J.A."/>
            <person name="Markowitz V."/>
            <person name="Hugenholtz P."/>
            <person name="Woyke T."/>
            <person name="Klenk H.P."/>
            <person name="Kyrpides N.C."/>
        </authorList>
    </citation>
    <scope>NUCLEOTIDE SEQUENCE</scope>
    <source>
        <strain evidence="14">ATCC 700263 / DSM 8902 / Z-7692</strain>
    </source>
</reference>
<dbReference type="Pfam" id="PF02518">
    <property type="entry name" value="HATPase_c"/>
    <property type="match status" value="1"/>
</dbReference>
<dbReference type="Proteomes" id="UP000007383">
    <property type="component" value="Chromosome"/>
</dbReference>
<keyword evidence="6 13" id="KW-0418">Kinase</keyword>
<dbReference type="AlphaFoldDB" id="H9UG88"/>
<dbReference type="eggNOG" id="COG4585">
    <property type="taxonomic scope" value="Bacteria"/>
</dbReference>
<evidence type="ECO:0000256" key="8">
    <source>
        <dbReference type="ARBA" id="ARBA00023012"/>
    </source>
</evidence>
<accession>H9UG88</accession>
<keyword evidence="7" id="KW-0067">ATP-binding</keyword>
<feature type="transmembrane region" description="Helical" evidence="10">
    <location>
        <begin position="21"/>
        <end position="47"/>
    </location>
</feature>
<evidence type="ECO:0000256" key="5">
    <source>
        <dbReference type="ARBA" id="ARBA00022741"/>
    </source>
</evidence>
<dbReference type="InterPro" id="IPR050482">
    <property type="entry name" value="Sensor_HK_TwoCompSys"/>
</dbReference>
<dbReference type="Gene3D" id="3.30.565.10">
    <property type="entry name" value="Histidine kinase-like ATPase, C-terminal domain"/>
    <property type="match status" value="1"/>
</dbReference>
<keyword evidence="10" id="KW-1133">Transmembrane helix</keyword>
<name>H9UG88_SPIAZ</name>
<proteinExistence type="predicted"/>
<evidence type="ECO:0000256" key="1">
    <source>
        <dbReference type="ARBA" id="ARBA00000085"/>
    </source>
</evidence>
<sequence>MQPRNVPVGQIRTGIALAYYLQVPLVLAGLGQLSAARLLVILTVAVGEALRRRFLPHPGMAAAVAGLALGVAVADPVLIALAPAAALAAGSSGRTTAASLASGPAAVVGILAAVAAIAVSEFGLPVLGDYGVVEAVEGSGVTRAAVVGPGHTAVAAGFDGSAGAPATALLFRLYRTAGLAVLAAALGLSEFLLVRLGESQTAARDLQDDQQHLLHLLGQRDLQMQQARDALTGRIELTERNRIARTLHDALGHGLTGALWQLRAADQLLSHGETDPAGESLRRGIAAVDDGLAAIRATVQDLRPREVPDLLLLRKLVEEFRYCPAALQFSGDPARIPGGVLAVFCDNLRELLTNTMRHSQASQVQITVSHSPGFSRLEYRDNGVGLPRSGPAAAEHRGMRDAGGAVSTPGRAPQPGVLRVPGSGMGLDGIRTRTEAIGGRCSFGSDSSRGFVCVCLVQGGTE</sequence>
<evidence type="ECO:0000256" key="2">
    <source>
        <dbReference type="ARBA" id="ARBA00012438"/>
    </source>
</evidence>
<keyword evidence="8" id="KW-0902">Two-component regulatory system</keyword>
<dbReference type="PATRIC" id="fig|889378.3.peg.435"/>
<dbReference type="EC" id="2.7.13.3" evidence="2"/>
<keyword evidence="14" id="KW-1185">Reference proteome</keyword>
<keyword evidence="5" id="KW-0547">Nucleotide-binding</keyword>
<evidence type="ECO:0000256" key="9">
    <source>
        <dbReference type="SAM" id="MobiDB-lite"/>
    </source>
</evidence>
<dbReference type="Pfam" id="PF07730">
    <property type="entry name" value="HisKA_3"/>
    <property type="match status" value="1"/>
</dbReference>
<dbReference type="GO" id="GO:0046983">
    <property type="term" value="F:protein dimerization activity"/>
    <property type="evidence" value="ECO:0007669"/>
    <property type="project" value="InterPro"/>
</dbReference>
<evidence type="ECO:0000313" key="14">
    <source>
        <dbReference type="Proteomes" id="UP000007383"/>
    </source>
</evidence>
<evidence type="ECO:0000256" key="6">
    <source>
        <dbReference type="ARBA" id="ARBA00022777"/>
    </source>
</evidence>
<keyword evidence="3" id="KW-0597">Phosphoprotein</keyword>
<feature type="domain" description="Histidine kinase/HSP90-like ATPase" evidence="11">
    <location>
        <begin position="348"/>
        <end position="453"/>
    </location>
</feature>
<dbReference type="STRING" id="889378.Spiaf_0427"/>
<evidence type="ECO:0000256" key="3">
    <source>
        <dbReference type="ARBA" id="ARBA00022553"/>
    </source>
</evidence>
<dbReference type="GO" id="GO:0016020">
    <property type="term" value="C:membrane"/>
    <property type="evidence" value="ECO:0007669"/>
    <property type="project" value="InterPro"/>
</dbReference>
<evidence type="ECO:0000313" key="13">
    <source>
        <dbReference type="EMBL" id="AFG36531.1"/>
    </source>
</evidence>
<dbReference type="SUPFAM" id="SSF55874">
    <property type="entry name" value="ATPase domain of HSP90 chaperone/DNA topoisomerase II/histidine kinase"/>
    <property type="match status" value="1"/>
</dbReference>
<dbReference type="GO" id="GO:0005524">
    <property type="term" value="F:ATP binding"/>
    <property type="evidence" value="ECO:0007669"/>
    <property type="project" value="UniProtKB-KW"/>
</dbReference>
<evidence type="ECO:0000259" key="11">
    <source>
        <dbReference type="Pfam" id="PF02518"/>
    </source>
</evidence>